<evidence type="ECO:0000313" key="6">
    <source>
        <dbReference type="Proteomes" id="UP001156836"/>
    </source>
</evidence>
<dbReference type="SUPFAM" id="SSF54593">
    <property type="entry name" value="Glyoxalase/Bleomycin resistance protein/Dihydroxybiphenyl dioxygenase"/>
    <property type="match status" value="1"/>
</dbReference>
<dbReference type="InterPro" id="IPR000335">
    <property type="entry name" value="Bleomycin-R"/>
</dbReference>
<dbReference type="Pfam" id="PF19581">
    <property type="entry name" value="Glyoxalase_7"/>
    <property type="match status" value="1"/>
</dbReference>
<organism evidence="5 6">
    <name type="scientific">Chitiniphilus shinanonensis</name>
    <dbReference type="NCBI Taxonomy" id="553088"/>
    <lineage>
        <taxon>Bacteria</taxon>
        <taxon>Pseudomonadati</taxon>
        <taxon>Pseudomonadota</taxon>
        <taxon>Betaproteobacteria</taxon>
        <taxon>Neisseriales</taxon>
        <taxon>Chitinibacteraceae</taxon>
        <taxon>Chitiniphilus</taxon>
    </lineage>
</organism>
<comment type="similarity">
    <text evidence="1">Belongs to the bleomycin resistance protein family.</text>
</comment>
<proteinExistence type="inferred from homology"/>
<sequence>MTTFHATIPLLRIFDIAKARAFYLDYLGFRVDWEHRFAPDLPLYMQVTRGALTLHLTEHHGDCCPGAAVFIRTDGVDALHAELATRDYPWLRPSVEVAPWGDRLLKLTDPFGNRLLFNEPEPATP</sequence>
<reference evidence="6" key="1">
    <citation type="journal article" date="2019" name="Int. J. Syst. Evol. Microbiol.">
        <title>The Global Catalogue of Microorganisms (GCM) 10K type strain sequencing project: providing services to taxonomists for standard genome sequencing and annotation.</title>
        <authorList>
            <consortium name="The Broad Institute Genomics Platform"/>
            <consortium name="The Broad Institute Genome Sequencing Center for Infectious Disease"/>
            <person name="Wu L."/>
            <person name="Ma J."/>
        </authorList>
    </citation>
    <scope>NUCLEOTIDE SEQUENCE [LARGE SCALE GENOMIC DNA]</scope>
    <source>
        <strain evidence="6">NBRC 104970</strain>
    </source>
</reference>
<dbReference type="CDD" id="cd08349">
    <property type="entry name" value="BLMA_like"/>
    <property type="match status" value="1"/>
</dbReference>
<evidence type="ECO:0000313" key="5">
    <source>
        <dbReference type="EMBL" id="GLS06312.1"/>
    </source>
</evidence>
<dbReference type="InterPro" id="IPR029068">
    <property type="entry name" value="Glyas_Bleomycin-R_OHBP_Dase"/>
</dbReference>
<comment type="caution">
    <text evidence="5">The sequence shown here is derived from an EMBL/GenBank/DDBJ whole genome shotgun (WGS) entry which is preliminary data.</text>
</comment>
<dbReference type="EMBL" id="BSOZ01000131">
    <property type="protein sequence ID" value="GLS06312.1"/>
    <property type="molecule type" value="Genomic_DNA"/>
</dbReference>
<gene>
    <name evidence="5" type="ORF">GCM10007860_34900</name>
</gene>
<dbReference type="Gene3D" id="3.10.180.10">
    <property type="entry name" value="2,3-Dihydroxybiphenyl 1,2-Dioxygenase, domain 1"/>
    <property type="match status" value="1"/>
</dbReference>
<dbReference type="PROSITE" id="PS51819">
    <property type="entry name" value="VOC"/>
    <property type="match status" value="1"/>
</dbReference>
<evidence type="ECO:0000256" key="2">
    <source>
        <dbReference type="ARBA" id="ARBA00021572"/>
    </source>
</evidence>
<dbReference type="InterPro" id="IPR037523">
    <property type="entry name" value="VOC_core"/>
</dbReference>
<dbReference type="RefSeq" id="WP_018748956.1">
    <property type="nucleotide sequence ID" value="NZ_BSOZ01000131.1"/>
</dbReference>
<name>A0ABQ6BY11_9NEIS</name>
<evidence type="ECO:0000256" key="1">
    <source>
        <dbReference type="ARBA" id="ARBA00011051"/>
    </source>
</evidence>
<keyword evidence="3" id="KW-0046">Antibiotic resistance</keyword>
<keyword evidence="6" id="KW-1185">Reference proteome</keyword>
<feature type="domain" description="VOC" evidence="4">
    <location>
        <begin position="3"/>
        <end position="120"/>
    </location>
</feature>
<accession>A0ABQ6BY11</accession>
<evidence type="ECO:0000259" key="4">
    <source>
        <dbReference type="PROSITE" id="PS51819"/>
    </source>
</evidence>
<protein>
    <recommendedName>
        <fullName evidence="2">Bleomycin resistance protein</fullName>
    </recommendedName>
</protein>
<evidence type="ECO:0000256" key="3">
    <source>
        <dbReference type="ARBA" id="ARBA00023251"/>
    </source>
</evidence>
<dbReference type="Proteomes" id="UP001156836">
    <property type="component" value="Unassembled WGS sequence"/>
</dbReference>